<dbReference type="Gene3D" id="2.60.40.2720">
    <property type="match status" value="1"/>
</dbReference>
<evidence type="ECO:0000313" key="2">
    <source>
        <dbReference type="EMBL" id="MBC5604489.1"/>
    </source>
</evidence>
<feature type="chain" id="PRO_5046186438" evidence="1">
    <location>
        <begin position="28"/>
        <end position="814"/>
    </location>
</feature>
<dbReference type="EMBL" id="JACOOE010000003">
    <property type="protein sequence ID" value="MBC5604489.1"/>
    <property type="molecule type" value="Genomic_DNA"/>
</dbReference>
<proteinExistence type="predicted"/>
<accession>A0ABR7CB58</accession>
<dbReference type="RefSeq" id="WP_186966953.1">
    <property type="nucleotide sequence ID" value="NZ_JACOOE010000003.1"/>
</dbReference>
<keyword evidence="3" id="KW-1185">Reference proteome</keyword>
<dbReference type="Proteomes" id="UP000600600">
    <property type="component" value="Unassembled WGS sequence"/>
</dbReference>
<dbReference type="Gene3D" id="2.60.40.60">
    <property type="entry name" value="Cadherins"/>
    <property type="match status" value="1"/>
</dbReference>
<dbReference type="Gene3D" id="2.30.30.1270">
    <property type="match status" value="1"/>
</dbReference>
<dbReference type="Pfam" id="PF16319">
    <property type="entry name" value="SGBP_BT4661-like"/>
    <property type="match status" value="1"/>
</dbReference>
<evidence type="ECO:0000256" key="1">
    <source>
        <dbReference type="SAM" id="SignalP"/>
    </source>
</evidence>
<dbReference type="Gene3D" id="2.60.40.2730">
    <property type="match status" value="1"/>
</dbReference>
<dbReference type="PROSITE" id="PS51257">
    <property type="entry name" value="PROKAR_LIPOPROTEIN"/>
    <property type="match status" value="1"/>
</dbReference>
<name>A0ABR7CB58_9BACE</name>
<keyword evidence="1" id="KW-0732">Signal</keyword>
<sequence>MSLKNLTSSFWAILSVVILNFISISCTDTETTDSTNFVIYYTGLTDIGPSMTGEISSPSYKGPAPSDFSITEITLNGEPYSGQCFNIDATTGSISVSNTKNAAIGTYKISISCIANGQQYNFKDIVVVNMLKAIPEGVKVEPDKLEIKLQYIRDNQDQLELPTAQVVSDGSHVSISKYSISSVFKDGVLYENFDKLFTISQTGIISTVPNYAEAEPGVYVLNLKLRTNAMGNDSKEEDGLFTNALTVDITSEPMDLIYTPEEDFIEQASSEHPDTKYDTQNAPTMIGSKDGLAFSIESVMPKMDNNGTPTIDKFTIDGEGKIHVAAGHGFTKGEIFFISIRVKNKYAPEGIVFENKLKLETVDFITPIANFTYGENHIVQQVEKSKFTIQKNQDFEGDKVSFILIEEGLDPKIVEQLKPGFNAEDGSFTINKGNKLPIGNYTIRVQAKNQKSTEENPTIAEFSLQIGKNPNNFTTFSYGNNYKKYYSDKDFSDEIFDNQFRYRTSEDIQEITPIASSFDFDKTVRPGYTPTITWEAQKVRKVGFTKIEATTGKFKFNWPSGKDDMSFADAAIITATAYDGEKYSKAEDDPTAVSVTLPVFVHMSMVGGTVSAPKDNYRIEYTPFVLKVSPRNGGTSEQVNIYETQNGQTNPVNWIIDNKHFALDYARTFYYHNIGGIRTEIDGETPPDNSVHETGVGDKGANDFLCHVWKRYDDAISSYGAKDPVSGFDKDGNPITDLNKPLAYVNNGDSNPFTVKVVANKWYDHGYANGLFIAQMTYITKTNGNMTTEDTKKIKDSGIKAFPFVIWFDEKFGE</sequence>
<organism evidence="2 3">
    <name type="scientific">Bacteroides difficilis</name>
    <dbReference type="NCBI Taxonomy" id="2763021"/>
    <lineage>
        <taxon>Bacteria</taxon>
        <taxon>Pseudomonadati</taxon>
        <taxon>Bacteroidota</taxon>
        <taxon>Bacteroidia</taxon>
        <taxon>Bacteroidales</taxon>
        <taxon>Bacteroidaceae</taxon>
        <taxon>Bacteroides</taxon>
    </lineage>
</organism>
<evidence type="ECO:0000313" key="3">
    <source>
        <dbReference type="Proteomes" id="UP000600600"/>
    </source>
</evidence>
<dbReference type="InterPro" id="IPR013783">
    <property type="entry name" value="Ig-like_fold"/>
</dbReference>
<dbReference type="InterPro" id="IPR032529">
    <property type="entry name" value="BT4661-like"/>
</dbReference>
<reference evidence="2 3" key="1">
    <citation type="submission" date="2020-08" db="EMBL/GenBank/DDBJ databases">
        <title>Genome public.</title>
        <authorList>
            <person name="Liu C."/>
            <person name="Sun Q."/>
        </authorList>
    </citation>
    <scope>NUCLEOTIDE SEQUENCE [LARGE SCALE GENOMIC DNA]</scope>
    <source>
        <strain evidence="2 3">M27</strain>
    </source>
</reference>
<gene>
    <name evidence="2" type="ORF">H8S67_07385</name>
</gene>
<dbReference type="Gene3D" id="2.60.40.2710">
    <property type="match status" value="1"/>
</dbReference>
<comment type="caution">
    <text evidence="2">The sequence shown here is derived from an EMBL/GenBank/DDBJ whole genome shotgun (WGS) entry which is preliminary data.</text>
</comment>
<dbReference type="Gene3D" id="2.60.40.10">
    <property type="entry name" value="Immunoglobulins"/>
    <property type="match status" value="1"/>
</dbReference>
<protein>
    <submittedName>
        <fullName evidence="2">DUF4958 family protein</fullName>
    </submittedName>
</protein>
<feature type="signal peptide" evidence="1">
    <location>
        <begin position="1"/>
        <end position="27"/>
    </location>
</feature>